<gene>
    <name evidence="1" type="ORF">BDW02DRAFT_107268</name>
</gene>
<dbReference type="AlphaFoldDB" id="A0A6A5KNE1"/>
<evidence type="ECO:0000313" key="1">
    <source>
        <dbReference type="EMBL" id="KAF1837670.1"/>
    </source>
</evidence>
<keyword evidence="2" id="KW-1185">Reference proteome</keyword>
<organism evidence="1 2">
    <name type="scientific">Decorospora gaudefroyi</name>
    <dbReference type="NCBI Taxonomy" id="184978"/>
    <lineage>
        <taxon>Eukaryota</taxon>
        <taxon>Fungi</taxon>
        <taxon>Dikarya</taxon>
        <taxon>Ascomycota</taxon>
        <taxon>Pezizomycotina</taxon>
        <taxon>Dothideomycetes</taxon>
        <taxon>Pleosporomycetidae</taxon>
        <taxon>Pleosporales</taxon>
        <taxon>Pleosporineae</taxon>
        <taxon>Pleosporaceae</taxon>
        <taxon>Decorospora</taxon>
    </lineage>
</organism>
<dbReference type="EMBL" id="ML975259">
    <property type="protein sequence ID" value="KAF1837670.1"/>
    <property type="molecule type" value="Genomic_DNA"/>
</dbReference>
<evidence type="ECO:0000313" key="2">
    <source>
        <dbReference type="Proteomes" id="UP000800040"/>
    </source>
</evidence>
<proteinExistence type="predicted"/>
<dbReference type="Proteomes" id="UP000800040">
    <property type="component" value="Unassembled WGS sequence"/>
</dbReference>
<sequence length="151" mass="17765">MCSFIPFALCSGSDAVRIPPSLRVARRRFPAEDTTVGRHCVYIHTRKSTRDYSKRMKRCTWNHAQSQITPMPTRSETCNRAFPGTSMPRLHIHCMVPRKFELPNQALWCPLQTTHYTDRHPNWRTLTILRIAYHDVDTRYQIWFLSPHAVL</sequence>
<protein>
    <submittedName>
        <fullName evidence="1">Uncharacterized protein</fullName>
    </submittedName>
</protein>
<accession>A0A6A5KNE1</accession>
<reference evidence="1" key="1">
    <citation type="submission" date="2020-01" db="EMBL/GenBank/DDBJ databases">
        <authorList>
            <consortium name="DOE Joint Genome Institute"/>
            <person name="Haridas S."/>
            <person name="Albert R."/>
            <person name="Binder M."/>
            <person name="Bloem J."/>
            <person name="Labutti K."/>
            <person name="Salamov A."/>
            <person name="Andreopoulos B."/>
            <person name="Baker S.E."/>
            <person name="Barry K."/>
            <person name="Bills G."/>
            <person name="Bluhm B.H."/>
            <person name="Cannon C."/>
            <person name="Castanera R."/>
            <person name="Culley D.E."/>
            <person name="Daum C."/>
            <person name="Ezra D."/>
            <person name="Gonzalez J.B."/>
            <person name="Henrissat B."/>
            <person name="Kuo A."/>
            <person name="Liang C."/>
            <person name="Lipzen A."/>
            <person name="Lutzoni F."/>
            <person name="Magnuson J."/>
            <person name="Mondo S."/>
            <person name="Nolan M."/>
            <person name="Ohm R."/>
            <person name="Pangilinan J."/>
            <person name="Park H.-J."/>
            <person name="Ramirez L."/>
            <person name="Alfaro M."/>
            <person name="Sun H."/>
            <person name="Tritt A."/>
            <person name="Yoshinaga Y."/>
            <person name="Zwiers L.-H."/>
            <person name="Turgeon B.G."/>
            <person name="Goodwin S.B."/>
            <person name="Spatafora J.W."/>
            <person name="Crous P.W."/>
            <person name="Grigoriev I.V."/>
        </authorList>
    </citation>
    <scope>NUCLEOTIDE SEQUENCE</scope>
    <source>
        <strain evidence="1">P77</strain>
    </source>
</reference>
<name>A0A6A5KNE1_9PLEO</name>